<dbReference type="EMBL" id="HE612866">
    <property type="protein sequence ID" value="CCE65300.1"/>
    <property type="molecule type" value="Genomic_DNA"/>
</dbReference>
<feature type="compositionally biased region" description="Basic and acidic residues" evidence="5">
    <location>
        <begin position="15"/>
        <end position="26"/>
    </location>
</feature>
<evidence type="ECO:0000256" key="2">
    <source>
        <dbReference type="ARBA" id="ARBA00022771"/>
    </source>
</evidence>
<keyword evidence="3" id="KW-0862">Zinc</keyword>
<feature type="compositionally biased region" description="Polar residues" evidence="5">
    <location>
        <begin position="117"/>
        <end position="141"/>
    </location>
</feature>
<evidence type="ECO:0000259" key="6">
    <source>
        <dbReference type="PROSITE" id="PS50178"/>
    </source>
</evidence>
<dbReference type="SMART" id="SM00064">
    <property type="entry name" value="FYVE"/>
    <property type="match status" value="1"/>
</dbReference>
<feature type="compositionally biased region" description="Acidic residues" evidence="5">
    <location>
        <begin position="182"/>
        <end position="191"/>
    </location>
</feature>
<feature type="compositionally biased region" description="Basic and acidic residues" evidence="5">
    <location>
        <begin position="143"/>
        <end position="157"/>
    </location>
</feature>
<dbReference type="Proteomes" id="UP000005666">
    <property type="component" value="Chromosome 11"/>
</dbReference>
<dbReference type="PROSITE" id="PS50178">
    <property type="entry name" value="ZF_FYVE"/>
    <property type="match status" value="1"/>
</dbReference>
<evidence type="ECO:0000256" key="5">
    <source>
        <dbReference type="SAM" id="MobiDB-lite"/>
    </source>
</evidence>
<dbReference type="OrthoDB" id="10018316at2759"/>
<protein>
    <recommendedName>
        <fullName evidence="6">FYVE-type domain-containing protein</fullName>
    </recommendedName>
</protein>
<dbReference type="SUPFAM" id="SSF57903">
    <property type="entry name" value="FYVE/PHD zinc finger"/>
    <property type="match status" value="1"/>
</dbReference>
<dbReference type="InterPro" id="IPR013083">
    <property type="entry name" value="Znf_RING/FYVE/PHD"/>
</dbReference>
<reference evidence="7 8" key="1">
    <citation type="journal article" date="2011" name="Proc. Natl. Acad. Sci. U.S.A.">
        <title>Evolutionary erosion of yeast sex chromosomes by mating-type switching accidents.</title>
        <authorList>
            <person name="Gordon J.L."/>
            <person name="Armisen D."/>
            <person name="Proux-Wera E."/>
            <person name="Oheigeartaigh S.S."/>
            <person name="Byrne K.P."/>
            <person name="Wolfe K.H."/>
        </authorList>
    </citation>
    <scope>NUCLEOTIDE SEQUENCE [LARGE SCALE GENOMIC DNA]</scope>
    <source>
        <strain evidence="8">ATCC 24235 / CBS 4417 / NBRC 1672 / NRRL Y-8282 / UCD 70-5</strain>
    </source>
</reference>
<dbReference type="STRING" id="1071381.G8BZH2"/>
<feature type="compositionally biased region" description="Basic and acidic residues" evidence="5">
    <location>
        <begin position="168"/>
        <end position="181"/>
    </location>
</feature>
<evidence type="ECO:0000256" key="4">
    <source>
        <dbReference type="PROSITE-ProRule" id="PRU00091"/>
    </source>
</evidence>
<sequence length="662" mass="73677">MSTQNINITGLPVHGQEDIENGKDIGDNIGRLPEITFEKHDFKSSKNRYASGQSVLSNLSFKSSFVPSRINSQGASQSLQTSNPNEDINSSGQNRLAYMTQQIQSPAMHSIRKKGFQMSNDSSSSLAQNNATNSSETSSRNEIGMKEPFTDDNRIENVDSLTRSSLTEIKEKPESPRRTCNVEDDATEDNEQLQKELTQMALKNLSNIKGLNISNAFAGITTQASNLHNSNTENEDGKLSSSHNIQLDNNGINNTSSDSMVHLQFGKKKVYLDSTSQLKHTNPYGMNVDHNTEQIPHTQVGFSPYKFNSIHTSPINKNNHSTDNLTSDNSSINKIGNTNNINTMSLPVHTDNKLTNSISIDNSINNKTDTFHMAGQLEPARGKKYVKQINNPKKPLYIPAVLRNTSETNITNDDVIWSSAVHSTPYKHLSYNGGSHNDGLSTRGSIHSASSHLIETYKKRITSLFSVSSNDNYSTNTQNDLDRNINISFEKPELPTKEHWIADSKRNSCKYCHKLFTFWERKHHCRKCGDIFCQQHLTHWLYLNSDAQYVIGGGSGMGTLSKVCDACAEEYETLIKSNDLSKLKILENGNIISNIDKDGVENSNSSKNSQVKRSINKSFNLTNSGNNAIDINKDDEGDKEKADDIVNSFVGSVPVDWNWSSF</sequence>
<dbReference type="InterPro" id="IPR011011">
    <property type="entry name" value="Znf_FYVE_PHD"/>
</dbReference>
<feature type="domain" description="FYVE-type" evidence="6">
    <location>
        <begin position="503"/>
        <end position="572"/>
    </location>
</feature>
<dbReference type="AlphaFoldDB" id="G8BZH2"/>
<feature type="region of interest" description="Disordered" evidence="5">
    <location>
        <begin position="72"/>
        <end position="91"/>
    </location>
</feature>
<dbReference type="CDD" id="cd15760">
    <property type="entry name" value="FYVE_scVPS27p_like"/>
    <property type="match status" value="1"/>
</dbReference>
<dbReference type="eggNOG" id="KOG1729">
    <property type="taxonomic scope" value="Eukaryota"/>
</dbReference>
<dbReference type="Gene3D" id="3.30.40.10">
    <property type="entry name" value="Zinc/RING finger domain, C3HC4 (zinc finger)"/>
    <property type="match status" value="1"/>
</dbReference>
<dbReference type="GO" id="GO:0008270">
    <property type="term" value="F:zinc ion binding"/>
    <property type="evidence" value="ECO:0007669"/>
    <property type="project" value="UniProtKB-KW"/>
</dbReference>
<evidence type="ECO:0000313" key="8">
    <source>
        <dbReference type="Proteomes" id="UP000005666"/>
    </source>
</evidence>
<feature type="region of interest" description="Disordered" evidence="5">
    <location>
        <begin position="1"/>
        <end position="26"/>
    </location>
</feature>
<gene>
    <name evidence="7" type="primary">TPHA0K01670</name>
    <name evidence="7" type="ordered locus">TPHA_0K01670</name>
</gene>
<dbReference type="PANTHER" id="PTHR23164:SF30">
    <property type="entry name" value="EARLY ENDOSOME ANTIGEN 1"/>
    <property type="match status" value="1"/>
</dbReference>
<dbReference type="HOGENOM" id="CLU_020649_0_0_1"/>
<dbReference type="GO" id="GO:0098588">
    <property type="term" value="C:bounding membrane of organelle"/>
    <property type="evidence" value="ECO:0007669"/>
    <property type="project" value="UniProtKB-ARBA"/>
</dbReference>
<dbReference type="GO" id="GO:0032266">
    <property type="term" value="F:phosphatidylinositol-3-phosphate binding"/>
    <property type="evidence" value="ECO:0007669"/>
    <property type="project" value="UniProtKB-ARBA"/>
</dbReference>
<dbReference type="KEGG" id="tpf:TPHA_0K01670"/>
<dbReference type="GeneID" id="11531581"/>
<keyword evidence="1" id="KW-0479">Metal-binding</keyword>
<evidence type="ECO:0000256" key="1">
    <source>
        <dbReference type="ARBA" id="ARBA00022723"/>
    </source>
</evidence>
<feature type="region of interest" description="Disordered" evidence="5">
    <location>
        <begin position="114"/>
        <end position="191"/>
    </location>
</feature>
<accession>G8BZH2</accession>
<name>G8BZH2_TETPH</name>
<keyword evidence="8" id="KW-1185">Reference proteome</keyword>
<organism evidence="7 8">
    <name type="scientific">Tetrapisispora phaffii (strain ATCC 24235 / CBS 4417 / NBRC 1672 / NRRL Y-8282 / UCD 70-5)</name>
    <name type="common">Yeast</name>
    <name type="synonym">Fabospora phaffii</name>
    <dbReference type="NCBI Taxonomy" id="1071381"/>
    <lineage>
        <taxon>Eukaryota</taxon>
        <taxon>Fungi</taxon>
        <taxon>Dikarya</taxon>
        <taxon>Ascomycota</taxon>
        <taxon>Saccharomycotina</taxon>
        <taxon>Saccharomycetes</taxon>
        <taxon>Saccharomycetales</taxon>
        <taxon>Saccharomycetaceae</taxon>
        <taxon>Tetrapisispora</taxon>
    </lineage>
</organism>
<dbReference type="PANTHER" id="PTHR23164">
    <property type="entry name" value="EARLY ENDOSOME ANTIGEN 1"/>
    <property type="match status" value="1"/>
</dbReference>
<dbReference type="RefSeq" id="XP_003687734.1">
    <property type="nucleotide sequence ID" value="XM_003687686.1"/>
</dbReference>
<evidence type="ECO:0000256" key="3">
    <source>
        <dbReference type="ARBA" id="ARBA00022833"/>
    </source>
</evidence>
<dbReference type="InterPro" id="IPR000306">
    <property type="entry name" value="Znf_FYVE"/>
</dbReference>
<evidence type="ECO:0000313" key="7">
    <source>
        <dbReference type="EMBL" id="CCE65300.1"/>
    </source>
</evidence>
<dbReference type="InterPro" id="IPR017455">
    <property type="entry name" value="Znf_FYVE-rel"/>
</dbReference>
<dbReference type="Pfam" id="PF01363">
    <property type="entry name" value="FYVE"/>
    <property type="match status" value="1"/>
</dbReference>
<keyword evidence="2 4" id="KW-0863">Zinc-finger</keyword>
<proteinExistence type="predicted"/>